<dbReference type="STRING" id="1802500.A2801_03065"/>
<keyword evidence="1" id="KW-1133">Transmembrane helix</keyword>
<reference evidence="2 3" key="1">
    <citation type="journal article" date="2016" name="Nat. Commun.">
        <title>Thousands of microbial genomes shed light on interconnected biogeochemical processes in an aquifer system.</title>
        <authorList>
            <person name="Anantharaman K."/>
            <person name="Brown C.T."/>
            <person name="Hug L.A."/>
            <person name="Sharon I."/>
            <person name="Castelle C.J."/>
            <person name="Probst A.J."/>
            <person name="Thomas B.C."/>
            <person name="Singh A."/>
            <person name="Wilkins M.J."/>
            <person name="Karaoz U."/>
            <person name="Brodie E.L."/>
            <person name="Williams K.H."/>
            <person name="Hubbard S.S."/>
            <person name="Banfield J.F."/>
        </authorList>
    </citation>
    <scope>NUCLEOTIDE SEQUENCE [LARGE SCALE GENOMIC DNA]</scope>
</reference>
<keyword evidence="1" id="KW-0472">Membrane</keyword>
<dbReference type="Proteomes" id="UP000177263">
    <property type="component" value="Unassembled WGS sequence"/>
</dbReference>
<feature type="transmembrane region" description="Helical" evidence="1">
    <location>
        <begin position="191"/>
        <end position="213"/>
    </location>
</feature>
<accession>A0A1F7YLS1</accession>
<evidence type="ECO:0000256" key="1">
    <source>
        <dbReference type="SAM" id="Phobius"/>
    </source>
</evidence>
<name>A0A1F7YLS1_9BACT</name>
<comment type="caution">
    <text evidence="2">The sequence shown here is derived from an EMBL/GenBank/DDBJ whole genome shotgun (WGS) entry which is preliminary data.</text>
</comment>
<dbReference type="EMBL" id="MGGM01000035">
    <property type="protein sequence ID" value="OGM28140.1"/>
    <property type="molecule type" value="Genomic_DNA"/>
</dbReference>
<evidence type="ECO:0000313" key="2">
    <source>
        <dbReference type="EMBL" id="OGM28140.1"/>
    </source>
</evidence>
<organism evidence="2 3">
    <name type="scientific">Candidatus Woesebacteria bacterium RIFCSPHIGHO2_01_FULL_41_10</name>
    <dbReference type="NCBI Taxonomy" id="1802500"/>
    <lineage>
        <taxon>Bacteria</taxon>
        <taxon>Candidatus Woeseibacteriota</taxon>
    </lineage>
</organism>
<sequence>MRRYLPYLFFIIIFIFIFLPPKNVYAQRIGSMGVAIPVEITEGEVNPGDILCSEEGGISLCSIPYATSIFGVVTQNPALAFEIDQPDHVLVVDSGSAVVRVNSSNGAIQEGDLVTTSVIPGIGQRADLTGYVLGIALESYSSDDIEAVGEILVALNIHPSSGVTSARSNLIASFRQGLSAPVIAPLASLRYLLAFAIAIMSFALGFIYFGRVISSGVEAIGRNPLASRKIQITVLTNIVITLVIVGTGLAVAFLILII</sequence>
<protein>
    <submittedName>
        <fullName evidence="2">Uncharacterized protein</fullName>
    </submittedName>
</protein>
<feature type="transmembrane region" description="Helical" evidence="1">
    <location>
        <begin position="234"/>
        <end position="257"/>
    </location>
</feature>
<evidence type="ECO:0000313" key="3">
    <source>
        <dbReference type="Proteomes" id="UP000177263"/>
    </source>
</evidence>
<dbReference type="AlphaFoldDB" id="A0A1F7YLS1"/>
<keyword evidence="1" id="KW-0812">Transmembrane</keyword>
<gene>
    <name evidence="2" type="ORF">A2801_03065</name>
</gene>
<proteinExistence type="predicted"/>